<feature type="compositionally biased region" description="Gly residues" evidence="4">
    <location>
        <begin position="987"/>
        <end position="998"/>
    </location>
</feature>
<feature type="compositionally biased region" description="Basic and acidic residues" evidence="4">
    <location>
        <begin position="806"/>
        <end position="822"/>
    </location>
</feature>
<organism evidence="5 6">
    <name type="scientific">Chara braunii</name>
    <name type="common">Braun's stonewort</name>
    <dbReference type="NCBI Taxonomy" id="69332"/>
    <lineage>
        <taxon>Eukaryota</taxon>
        <taxon>Viridiplantae</taxon>
        <taxon>Streptophyta</taxon>
        <taxon>Charophyceae</taxon>
        <taxon>Charales</taxon>
        <taxon>Characeae</taxon>
        <taxon>Chara</taxon>
    </lineage>
</organism>
<dbReference type="Gene3D" id="3.30.420.40">
    <property type="match status" value="3"/>
</dbReference>
<dbReference type="FunFam" id="3.90.640.10:FF:000010">
    <property type="entry name" value="heat shock 70 kDa protein 14"/>
    <property type="match status" value="1"/>
</dbReference>
<name>A0A388L9J0_CHABU</name>
<evidence type="ECO:0000313" key="6">
    <source>
        <dbReference type="Proteomes" id="UP000265515"/>
    </source>
</evidence>
<dbReference type="Proteomes" id="UP000265515">
    <property type="component" value="Unassembled WGS sequence"/>
</dbReference>
<feature type="region of interest" description="Disordered" evidence="4">
    <location>
        <begin position="700"/>
        <end position="824"/>
    </location>
</feature>
<dbReference type="GO" id="GO:0140662">
    <property type="term" value="F:ATP-dependent protein folding chaperone"/>
    <property type="evidence" value="ECO:0007669"/>
    <property type="project" value="InterPro"/>
</dbReference>
<evidence type="ECO:0000256" key="4">
    <source>
        <dbReference type="SAM" id="MobiDB-lite"/>
    </source>
</evidence>
<dbReference type="Gramene" id="GBG78971">
    <property type="protein sequence ID" value="GBG78971"/>
    <property type="gene ID" value="CBR_g28685"/>
</dbReference>
<reference evidence="5 6" key="1">
    <citation type="journal article" date="2018" name="Cell">
        <title>The Chara Genome: Secondary Complexity and Implications for Plant Terrestrialization.</title>
        <authorList>
            <person name="Nishiyama T."/>
            <person name="Sakayama H."/>
            <person name="Vries J.D."/>
            <person name="Buschmann H."/>
            <person name="Saint-Marcoux D."/>
            <person name="Ullrich K.K."/>
            <person name="Haas F.B."/>
            <person name="Vanderstraeten L."/>
            <person name="Becker D."/>
            <person name="Lang D."/>
            <person name="Vosolsobe S."/>
            <person name="Rombauts S."/>
            <person name="Wilhelmsson P.K.I."/>
            <person name="Janitza P."/>
            <person name="Kern R."/>
            <person name="Heyl A."/>
            <person name="Rumpler F."/>
            <person name="Villalobos L.I.A.C."/>
            <person name="Clay J.M."/>
            <person name="Skokan R."/>
            <person name="Toyoda A."/>
            <person name="Suzuki Y."/>
            <person name="Kagoshima H."/>
            <person name="Schijlen E."/>
            <person name="Tajeshwar N."/>
            <person name="Catarino B."/>
            <person name="Hetherington A.J."/>
            <person name="Saltykova A."/>
            <person name="Bonnot C."/>
            <person name="Breuninger H."/>
            <person name="Symeonidi A."/>
            <person name="Radhakrishnan G.V."/>
            <person name="Van Nieuwerburgh F."/>
            <person name="Deforce D."/>
            <person name="Chang C."/>
            <person name="Karol K.G."/>
            <person name="Hedrich R."/>
            <person name="Ulvskov P."/>
            <person name="Glockner G."/>
            <person name="Delwiche C.F."/>
            <person name="Petrasek J."/>
            <person name="Van de Peer Y."/>
            <person name="Friml J."/>
            <person name="Beilby M."/>
            <person name="Dolan L."/>
            <person name="Kohara Y."/>
            <person name="Sugano S."/>
            <person name="Fujiyama A."/>
            <person name="Delaux P.-M."/>
            <person name="Quint M."/>
            <person name="TheiBen G."/>
            <person name="Hagemann M."/>
            <person name="Harholt J."/>
            <person name="Dunand C."/>
            <person name="Zachgo S."/>
            <person name="Langdale J."/>
            <person name="Maumus F."/>
            <person name="Straeten D.V.D."/>
            <person name="Gould S.B."/>
            <person name="Rensing S.A."/>
        </authorList>
    </citation>
    <scope>NUCLEOTIDE SEQUENCE [LARGE SCALE GENOMIC DNA]</scope>
    <source>
        <strain evidence="5 6">S276</strain>
    </source>
</reference>
<keyword evidence="2" id="KW-0547">Nucleotide-binding</keyword>
<protein>
    <submittedName>
        <fullName evidence="5">Uncharacterized protein</fullName>
    </submittedName>
</protein>
<dbReference type="STRING" id="69332.A0A388L9J0"/>
<gene>
    <name evidence="5" type="ORF">CBR_g28685</name>
</gene>
<dbReference type="InterPro" id="IPR029047">
    <property type="entry name" value="HSP70_peptide-bd_sf"/>
</dbReference>
<accession>A0A388L9J0</accession>
<dbReference type="PRINTS" id="PR00301">
    <property type="entry name" value="HEATSHOCK70"/>
</dbReference>
<dbReference type="SUPFAM" id="SSF100920">
    <property type="entry name" value="Heat shock protein 70kD (HSP70), peptide-binding domain"/>
    <property type="match status" value="1"/>
</dbReference>
<proteinExistence type="inferred from homology"/>
<dbReference type="GO" id="GO:0005524">
    <property type="term" value="F:ATP binding"/>
    <property type="evidence" value="ECO:0007669"/>
    <property type="project" value="UniProtKB-KW"/>
</dbReference>
<feature type="compositionally biased region" description="Gly residues" evidence="4">
    <location>
        <begin position="782"/>
        <end position="796"/>
    </location>
</feature>
<sequence>MGSVLSRGNSDGRGWESLPAAGGSTDYAVGIDLGTTNSCVAVWDRGVVEIIANDNGNLTTPSCVAITEDGGYLVGECAKDQATTNPKRTFVHIKRLLDRRLADVQRQTDSCLWPYSLVEEEGRCVIEVEVENRKTKYAPEDLLALILMKMKETAEARLDTVVDKAVITVPANFSQAQKVATKIAARLAGLEIVRLLTEPAAAALAYACKSSIQMDYTTGGRGGGGGGRGGEGGGGLRGSFRCCTDGGGSYGFGGSSSSRRRRRGRHFQSDGIGPPRVLFVVDWGGGTFDVSVMTVRRETYTVIGQDGDTQLGGKDIDDVMVQHFVDDFYTKHGIKLHQYPRPMRRLRTECEKMKHALSSCKYVRIVIDGLCEGKDFEMKMTRDKLQELAAPFFDRCMHLVARALADAGVERASIWKVVLAGGTMRMPGIQDKMEEYFGEGKLSRAINPDHCVAIGATWQAALDMGLADVDCIGDLAVVESVPLSIGVKNAGGVFVKCIRRNTPYPVMKKQSDWRTGFDGATSATMVVYEGERLNAEENQQLGEVTLYGLEPKDKDGRVRLEASLEIDEDGILTAMLTDLSSDGGDRKKAWKSFGRNWGRCTRQEAHVAASEATTLKETDKISLERSRARWQLKEAIRQIQWKIRDTKDTDEEARMRKIVLEAQQWWEENRDRDLGADEYRNKRQEVETKYRLRIVHAEAQRRRASIRQRRHTSNDLSSDDDDKGYEGSNESNDDIINMDFNRGVDDATVGAVGGEDGHRDSTAAGLQGQRCSTRLREETDHGAGGAGRGGGGGRSGGQTPLSPRRGRFEVVRSHSSSARDEANTIGSLTDFLGLSMGPPSTPHDDGEAPGCLEQFVDEAARGMEGTPGGAMRHTGDDVDCPPIHEIDVETDVDRKDKEERQRALVLAQSYPVTQDIRATLDVACALETGVALVGAADCRDTDGTRERIQDSEEVDEGDDPQTVQGDGRVCRPGLDPIRDEDDDAEGGGDGGVGGGDAPHGGSDTVARHDACEEDRRTTAGGHQADAGGSGSSVCVAHTQRSADEGHGEQATFSAMVGRPNAVVVGVCVSPSGGGMPTTILE</sequence>
<dbReference type="Gene3D" id="3.90.640.10">
    <property type="entry name" value="Actin, Chain A, domain 4"/>
    <property type="match status" value="1"/>
</dbReference>
<dbReference type="InterPro" id="IPR018181">
    <property type="entry name" value="Heat_shock_70_CS"/>
</dbReference>
<dbReference type="AlphaFoldDB" id="A0A388L9J0"/>
<dbReference type="PANTHER" id="PTHR19375">
    <property type="entry name" value="HEAT SHOCK PROTEIN 70KDA"/>
    <property type="match status" value="1"/>
</dbReference>
<dbReference type="InterPro" id="IPR013126">
    <property type="entry name" value="Hsp_70_fam"/>
</dbReference>
<dbReference type="EMBL" id="BFEA01000308">
    <property type="protein sequence ID" value="GBG78971.1"/>
    <property type="molecule type" value="Genomic_DNA"/>
</dbReference>
<keyword evidence="6" id="KW-1185">Reference proteome</keyword>
<dbReference type="CDD" id="cd24028">
    <property type="entry name" value="ASKHA_NBD_HSP70_HSPA1-like"/>
    <property type="match status" value="1"/>
</dbReference>
<comment type="caution">
    <text evidence="5">The sequence shown here is derived from an EMBL/GenBank/DDBJ whole genome shotgun (WGS) entry which is preliminary data.</text>
</comment>
<feature type="compositionally biased region" description="Basic and acidic residues" evidence="4">
    <location>
        <begin position="1005"/>
        <end position="1017"/>
    </location>
</feature>
<evidence type="ECO:0000256" key="2">
    <source>
        <dbReference type="ARBA" id="ARBA00022741"/>
    </source>
</evidence>
<keyword evidence="3" id="KW-0067">ATP-binding</keyword>
<dbReference type="SUPFAM" id="SSF53067">
    <property type="entry name" value="Actin-like ATPase domain"/>
    <property type="match status" value="2"/>
</dbReference>
<evidence type="ECO:0000256" key="3">
    <source>
        <dbReference type="ARBA" id="ARBA00022840"/>
    </source>
</evidence>
<feature type="compositionally biased region" description="Basic residues" evidence="4">
    <location>
        <begin position="702"/>
        <end position="711"/>
    </location>
</feature>
<evidence type="ECO:0000256" key="1">
    <source>
        <dbReference type="ARBA" id="ARBA00007381"/>
    </source>
</evidence>
<feature type="region of interest" description="Disordered" evidence="4">
    <location>
        <begin position="943"/>
        <end position="1049"/>
    </location>
</feature>
<dbReference type="PROSITE" id="PS00297">
    <property type="entry name" value="HSP70_1"/>
    <property type="match status" value="1"/>
</dbReference>
<dbReference type="Pfam" id="PF00012">
    <property type="entry name" value="HSP70"/>
    <property type="match status" value="2"/>
</dbReference>
<evidence type="ECO:0000313" key="5">
    <source>
        <dbReference type="EMBL" id="GBG78971.1"/>
    </source>
</evidence>
<dbReference type="Gene3D" id="2.60.34.10">
    <property type="entry name" value="Substrate Binding Domain Of DNAk, Chain A, domain 1"/>
    <property type="match status" value="1"/>
</dbReference>
<comment type="similarity">
    <text evidence="1">Belongs to the heat shock protein 70 family.</text>
</comment>
<dbReference type="InterPro" id="IPR043129">
    <property type="entry name" value="ATPase_NBD"/>
</dbReference>